<dbReference type="AlphaFoldDB" id="A0A832UQM2"/>
<reference evidence="2 3" key="1">
    <citation type="journal article" name="Nat. Commun.">
        <title>Undinarchaeota illuminate DPANN phylogeny and the impact of gene transfer on archaeal evolution.</title>
        <authorList>
            <person name="Dombrowski N."/>
            <person name="Williams T.A."/>
            <person name="Sun J."/>
            <person name="Woodcroft B.J."/>
            <person name="Lee J.H."/>
            <person name="Minh B.Q."/>
            <person name="Rinke C."/>
            <person name="Spang A."/>
        </authorList>
    </citation>
    <scope>NUCLEOTIDE SEQUENCE [LARGE SCALE GENOMIC DNA]</scope>
    <source>
        <strain evidence="2">MAG_bin1129</strain>
    </source>
</reference>
<evidence type="ECO:0000313" key="2">
    <source>
        <dbReference type="EMBL" id="HIJ99941.1"/>
    </source>
</evidence>
<sequence>MKTLKDPIHGNIHFSDDEVRILDAPELQRLRNIKQLGLSYLVYPSATHSRFEHSIGTYFLANKLAASLKLSKEDVQKVRLAALLHDIGHGPFSHSSERAILTRFDSKFSHERNTARILKKSPISDYLKEIGFSGEEIAKIAVEGKSKFSEIVSGEIDVDRMDYLVRDSYYTGAAYGTIDLDRLIDTLQLKTGRLVFSENGFSAAESMVLARYLMYPSVYEHHTTRIADTMFTYATASALEDKIFTPEELYSMDDIELISRLRELEGTPAHLVERIESRKLYKRAISFSKEDLGKSFLKFLRINPKQALKLERELLNKCKLSAGEVILDIPDPLYVKEARAKIFWKGKIRELSNVSPLVKALSAAQWSYWNIAVYCDSQNLGKVQKAAKKVLL</sequence>
<dbReference type="PANTHER" id="PTHR11373:SF4">
    <property type="entry name" value="DEOXYNUCLEOSIDE TRIPHOSPHATE TRIPHOSPHOHYDROLASE SAMHD1"/>
    <property type="match status" value="1"/>
</dbReference>
<dbReference type="Pfam" id="PF01966">
    <property type="entry name" value="HD"/>
    <property type="match status" value="1"/>
</dbReference>
<dbReference type="GO" id="GO:0008832">
    <property type="term" value="F:dGTPase activity"/>
    <property type="evidence" value="ECO:0007669"/>
    <property type="project" value="TreeGrafter"/>
</dbReference>
<gene>
    <name evidence="2" type="ORF">H1016_00185</name>
</gene>
<dbReference type="SUPFAM" id="SSF109604">
    <property type="entry name" value="HD-domain/PDEase-like"/>
    <property type="match status" value="1"/>
</dbReference>
<dbReference type="PROSITE" id="PS51831">
    <property type="entry name" value="HD"/>
    <property type="match status" value="1"/>
</dbReference>
<dbReference type="PANTHER" id="PTHR11373">
    <property type="entry name" value="DEOXYNUCLEOSIDE TRIPHOSPHATE TRIPHOSPHOHYDROLASE"/>
    <property type="match status" value="1"/>
</dbReference>
<feature type="domain" description="HD" evidence="1">
    <location>
        <begin position="50"/>
        <end position="164"/>
    </location>
</feature>
<accession>A0A832UQM2</accession>
<dbReference type="InterPro" id="IPR006674">
    <property type="entry name" value="HD_domain"/>
</dbReference>
<proteinExistence type="predicted"/>
<dbReference type="NCBIfam" id="TIGR00277">
    <property type="entry name" value="HDIG"/>
    <property type="match status" value="1"/>
</dbReference>
<keyword evidence="3" id="KW-1185">Reference proteome</keyword>
<dbReference type="Gene3D" id="1.10.3210.10">
    <property type="entry name" value="Hypothetical protein af1432"/>
    <property type="match status" value="1"/>
</dbReference>
<protein>
    <submittedName>
        <fullName evidence="2">HD domain-containing protein</fullName>
    </submittedName>
</protein>
<name>A0A832UQM2_9ARCH</name>
<dbReference type="InterPro" id="IPR050135">
    <property type="entry name" value="dGTPase-like"/>
</dbReference>
<dbReference type="EMBL" id="DVAB01000003">
    <property type="protein sequence ID" value="HIJ99941.1"/>
    <property type="molecule type" value="Genomic_DNA"/>
</dbReference>
<evidence type="ECO:0000259" key="1">
    <source>
        <dbReference type="PROSITE" id="PS51831"/>
    </source>
</evidence>
<dbReference type="InterPro" id="IPR045509">
    <property type="entry name" value="HD_assoc_2"/>
</dbReference>
<evidence type="ECO:0000313" key="3">
    <source>
        <dbReference type="Proteomes" id="UP000646946"/>
    </source>
</evidence>
<dbReference type="CDD" id="cd00077">
    <property type="entry name" value="HDc"/>
    <property type="match status" value="1"/>
</dbReference>
<dbReference type="Proteomes" id="UP000646946">
    <property type="component" value="Unassembled WGS sequence"/>
</dbReference>
<dbReference type="InterPro" id="IPR003607">
    <property type="entry name" value="HD/PDEase_dom"/>
</dbReference>
<comment type="caution">
    <text evidence="2">The sequence shown here is derived from an EMBL/GenBank/DDBJ whole genome shotgun (WGS) entry which is preliminary data.</text>
</comment>
<dbReference type="Pfam" id="PF19276">
    <property type="entry name" value="HD_assoc_2"/>
    <property type="match status" value="1"/>
</dbReference>
<dbReference type="GO" id="GO:0006203">
    <property type="term" value="P:dGTP catabolic process"/>
    <property type="evidence" value="ECO:0007669"/>
    <property type="project" value="TreeGrafter"/>
</dbReference>
<organism evidence="2 3">
    <name type="scientific">Candidatus Naiadarchaeum limnaeum</name>
    <dbReference type="NCBI Taxonomy" id="2756139"/>
    <lineage>
        <taxon>Archaea</taxon>
        <taxon>Candidatus Undinarchaeota</taxon>
        <taxon>Candidatus Undinarchaeia</taxon>
        <taxon>Candidatus Naiadarchaeales</taxon>
        <taxon>Candidatus Naiadarchaeaceae</taxon>
        <taxon>Candidatus Naiadarchaeum</taxon>
    </lineage>
</organism>
<dbReference type="InterPro" id="IPR006675">
    <property type="entry name" value="HDIG_dom"/>
</dbReference>
<dbReference type="SMART" id="SM00471">
    <property type="entry name" value="HDc"/>
    <property type="match status" value="1"/>
</dbReference>